<feature type="region of interest" description="Disordered" evidence="5">
    <location>
        <begin position="311"/>
        <end position="331"/>
    </location>
</feature>
<feature type="domain" description="RNA polymerase sigma factor 70 region 4 type 2" evidence="6">
    <location>
        <begin position="53"/>
        <end position="89"/>
    </location>
</feature>
<reference evidence="8" key="1">
    <citation type="journal article" date="2019" name="Int. J. Syst. Evol. Microbiol.">
        <title>The Global Catalogue of Microorganisms (GCM) 10K type strain sequencing project: providing services to taxonomists for standard genome sequencing and annotation.</title>
        <authorList>
            <consortium name="The Broad Institute Genomics Platform"/>
            <consortium name="The Broad Institute Genome Sequencing Center for Infectious Disease"/>
            <person name="Wu L."/>
            <person name="Ma J."/>
        </authorList>
    </citation>
    <scope>NUCLEOTIDE SEQUENCE [LARGE SCALE GENOMIC DNA]</scope>
    <source>
        <strain evidence="8">JCM 18304</strain>
    </source>
</reference>
<feature type="region of interest" description="Disordered" evidence="5">
    <location>
        <begin position="98"/>
        <end position="148"/>
    </location>
</feature>
<dbReference type="Pfam" id="PF08281">
    <property type="entry name" value="Sigma70_r4_2"/>
    <property type="match status" value="1"/>
</dbReference>
<evidence type="ECO:0000256" key="1">
    <source>
        <dbReference type="ARBA" id="ARBA00010641"/>
    </source>
</evidence>
<comment type="caution">
    <text evidence="7">The sequence shown here is derived from an EMBL/GenBank/DDBJ whole genome shotgun (WGS) entry which is preliminary data.</text>
</comment>
<dbReference type="InterPro" id="IPR052704">
    <property type="entry name" value="ECF_Sigma-70_Domain"/>
</dbReference>
<dbReference type="InterPro" id="IPR013324">
    <property type="entry name" value="RNA_pol_sigma_r3/r4-like"/>
</dbReference>
<protein>
    <recommendedName>
        <fullName evidence="6">RNA polymerase sigma factor 70 region 4 type 2 domain-containing protein</fullName>
    </recommendedName>
</protein>
<feature type="compositionally biased region" description="Pro residues" evidence="5">
    <location>
        <begin position="315"/>
        <end position="331"/>
    </location>
</feature>
<sequence length="331" mass="34385">MVTRLALDHLRSAAVRRETYCGPWLAGPVLTADAALGPMETAEQRDSLSTATMRLLEQLTPPERGVFVLRAAFEMPYEDIAEVLDVTAGANVPVADASATAGPGRAALTGTGGPTGPEPTGTEPTGPEPIGPRPIELEPGGPTPGGPGRGRLVAGLRRRWRWLFLTAAVLAAVLTVLPDLRFGDGNAPTTVVHVAVPPLRPASVAIAGYGFEIDGDQLMLWLRVRNSGPRDATLTQPAVESTPGVTLVSEGFTADQDPAGQPAPNREVPAGGLARVVVRYTVDCAEVLRPWPYLGTVSVFVDDDVDGGLSLLTPPTGPARPSPLPCPGTGG</sequence>
<evidence type="ECO:0000313" key="7">
    <source>
        <dbReference type="EMBL" id="GAA5184195.1"/>
    </source>
</evidence>
<dbReference type="PANTHER" id="PTHR30173">
    <property type="entry name" value="SIGMA 19 FACTOR"/>
    <property type="match status" value="1"/>
</dbReference>
<keyword evidence="8" id="KW-1185">Reference proteome</keyword>
<keyword evidence="2" id="KW-0805">Transcription regulation</keyword>
<comment type="similarity">
    <text evidence="1">Belongs to the sigma-70 factor family. ECF subfamily.</text>
</comment>
<dbReference type="Proteomes" id="UP001501570">
    <property type="component" value="Unassembled WGS sequence"/>
</dbReference>
<organism evidence="7 8">
    <name type="scientific">Rugosimonospora acidiphila</name>
    <dbReference type="NCBI Taxonomy" id="556531"/>
    <lineage>
        <taxon>Bacteria</taxon>
        <taxon>Bacillati</taxon>
        <taxon>Actinomycetota</taxon>
        <taxon>Actinomycetes</taxon>
        <taxon>Micromonosporales</taxon>
        <taxon>Micromonosporaceae</taxon>
        <taxon>Rugosimonospora</taxon>
    </lineage>
</organism>
<keyword evidence="3" id="KW-0731">Sigma factor</keyword>
<proteinExistence type="inferred from homology"/>
<dbReference type="EMBL" id="BAABJQ010000006">
    <property type="protein sequence ID" value="GAA5184195.1"/>
    <property type="molecule type" value="Genomic_DNA"/>
</dbReference>
<dbReference type="Gene3D" id="1.10.10.10">
    <property type="entry name" value="Winged helix-like DNA-binding domain superfamily/Winged helix DNA-binding domain"/>
    <property type="match status" value="1"/>
</dbReference>
<feature type="compositionally biased region" description="Low complexity" evidence="5">
    <location>
        <begin position="99"/>
        <end position="109"/>
    </location>
</feature>
<dbReference type="InterPro" id="IPR013249">
    <property type="entry name" value="RNA_pol_sigma70_r4_t2"/>
</dbReference>
<gene>
    <name evidence="7" type="ORF">GCM10023322_25120</name>
</gene>
<evidence type="ECO:0000256" key="5">
    <source>
        <dbReference type="SAM" id="MobiDB-lite"/>
    </source>
</evidence>
<evidence type="ECO:0000256" key="4">
    <source>
        <dbReference type="ARBA" id="ARBA00023163"/>
    </source>
</evidence>
<dbReference type="SUPFAM" id="SSF88659">
    <property type="entry name" value="Sigma3 and sigma4 domains of RNA polymerase sigma factors"/>
    <property type="match status" value="1"/>
</dbReference>
<keyword evidence="4" id="KW-0804">Transcription</keyword>
<name>A0ABP9RRB4_9ACTN</name>
<accession>A0ABP9RRB4</accession>
<evidence type="ECO:0000259" key="6">
    <source>
        <dbReference type="Pfam" id="PF08281"/>
    </source>
</evidence>
<evidence type="ECO:0000256" key="3">
    <source>
        <dbReference type="ARBA" id="ARBA00023082"/>
    </source>
</evidence>
<dbReference type="PANTHER" id="PTHR30173:SF36">
    <property type="entry name" value="ECF RNA POLYMERASE SIGMA FACTOR SIGJ"/>
    <property type="match status" value="1"/>
</dbReference>
<evidence type="ECO:0000256" key="2">
    <source>
        <dbReference type="ARBA" id="ARBA00023015"/>
    </source>
</evidence>
<evidence type="ECO:0000313" key="8">
    <source>
        <dbReference type="Proteomes" id="UP001501570"/>
    </source>
</evidence>
<dbReference type="InterPro" id="IPR036388">
    <property type="entry name" value="WH-like_DNA-bd_sf"/>
</dbReference>